<dbReference type="AlphaFoldDB" id="A0A3P8Y717"/>
<dbReference type="OMA" id="QHYLARC"/>
<dbReference type="GO" id="GO:0004842">
    <property type="term" value="F:ubiquitin-protein transferase activity"/>
    <property type="evidence" value="ECO:0007669"/>
    <property type="project" value="TreeGrafter"/>
</dbReference>
<dbReference type="InterPro" id="IPR013083">
    <property type="entry name" value="Znf_RING/FYVE/PHD"/>
</dbReference>
<evidence type="ECO:0000256" key="8">
    <source>
        <dbReference type="ARBA" id="ARBA00022771"/>
    </source>
</evidence>
<dbReference type="GO" id="GO:0005778">
    <property type="term" value="C:peroxisomal membrane"/>
    <property type="evidence" value="ECO:0007669"/>
    <property type="project" value="UniProtKB-SubCell"/>
</dbReference>
<reference evidence="18" key="2">
    <citation type="submission" date="2020-02" db="EMBL/GenBank/DDBJ databases">
        <title>Esox lucius (northern pike) genome, fEsoLuc1, primary haplotype.</title>
        <authorList>
            <person name="Myers G."/>
            <person name="Karagic N."/>
            <person name="Meyer A."/>
            <person name="Pippel M."/>
            <person name="Reichard M."/>
            <person name="Winkler S."/>
            <person name="Tracey A."/>
            <person name="Sims Y."/>
            <person name="Howe K."/>
            <person name="Rhie A."/>
            <person name="Formenti G."/>
            <person name="Durbin R."/>
            <person name="Fedrigo O."/>
            <person name="Jarvis E.D."/>
        </authorList>
    </citation>
    <scope>NUCLEOTIDE SEQUENCE [LARGE SCALE GENOMIC DNA]</scope>
</reference>
<keyword evidence="9" id="KW-0862">Zinc</keyword>
<dbReference type="Bgee" id="ENSELUG00000012691">
    <property type="expression patterns" value="Expressed in testis and 14 other cell types or tissues"/>
</dbReference>
<protein>
    <recommendedName>
        <fullName evidence="4 16">Peroxisome assembly protein 12</fullName>
    </recommendedName>
    <alternativeName>
        <fullName evidence="14 16">Peroxin-12</fullName>
    </alternativeName>
</protein>
<evidence type="ECO:0000256" key="9">
    <source>
        <dbReference type="ARBA" id="ARBA00022833"/>
    </source>
</evidence>
<keyword evidence="10" id="KW-0653">Protein transport</keyword>
<evidence type="ECO:0000256" key="1">
    <source>
        <dbReference type="ARBA" id="ARBA00004585"/>
    </source>
</evidence>
<keyword evidence="12 16" id="KW-0472">Membrane</keyword>
<evidence type="ECO:0000256" key="3">
    <source>
        <dbReference type="ARBA" id="ARBA00008704"/>
    </source>
</evidence>
<keyword evidence="19" id="KW-1185">Reference proteome</keyword>
<proteinExistence type="inferred from homology"/>
<dbReference type="Gene3D" id="3.30.40.10">
    <property type="entry name" value="Zinc/RING finger domain, C3HC4 (zinc finger)"/>
    <property type="match status" value="1"/>
</dbReference>
<evidence type="ECO:0000256" key="11">
    <source>
        <dbReference type="ARBA" id="ARBA00022989"/>
    </source>
</evidence>
<sequence length="356" mass="40308">MAELGAHLTTTATDDRASIFEVLAQDSLMGAVRPALRHAVKTQDLCAVLAESNPSRYGFLWRRFDEIYAILDVLLQHHFLSRTSASFSENFYSLKRVAATGGERPAHLGLRGKHHWYSLILLVLVPYLRDKLEQVLAKQRDEDDFSIRLPQSPLQRMYRAFLAAYPYVSMGWDSWAFCQQLLYVFGRAKTHSPFLWLAGVRLAHLTGHDISNMDLKPATPSVAIGSSVNERLKRLTSTLVGGAALSLSTSLSVGVFFLQFLEWWYSSENQSTIKTLTSLPTPPPPIHLQDQQPLTRYCKVCPLCRKVRINDTVLATSGFVFCYRCIYVYIKANQRCPMTGYPTELQHLIKIYSPES</sequence>
<dbReference type="Proteomes" id="UP000265140">
    <property type="component" value="Chromosome 7"/>
</dbReference>
<evidence type="ECO:0000313" key="19">
    <source>
        <dbReference type="Proteomes" id="UP000265140"/>
    </source>
</evidence>
<keyword evidence="5" id="KW-0813">Transport</keyword>
<comment type="pathway">
    <text evidence="2">Protein modification; protein ubiquitination.</text>
</comment>
<dbReference type="InterPro" id="IPR017375">
    <property type="entry name" value="PEX12"/>
</dbReference>
<reference evidence="19" key="1">
    <citation type="journal article" date="2014" name="PLoS ONE">
        <title>The genome and linkage map of the northern pike (Esox lucius): conserved synteny revealed between the salmonid sister group and the Neoteleostei.</title>
        <authorList>
            <person name="Rondeau E.B."/>
            <person name="Minkley D.R."/>
            <person name="Leong J.S."/>
            <person name="Messmer A.M."/>
            <person name="Jantzen J.R."/>
            <person name="von Schalburg K.R."/>
            <person name="Lemon C."/>
            <person name="Bird N.H."/>
            <person name="Koop B.F."/>
        </authorList>
    </citation>
    <scope>NUCLEOTIDE SEQUENCE</scope>
</reference>
<dbReference type="OrthoDB" id="107372at2759"/>
<dbReference type="SUPFAM" id="SSF57850">
    <property type="entry name" value="RING/U-box"/>
    <property type="match status" value="1"/>
</dbReference>
<evidence type="ECO:0000256" key="13">
    <source>
        <dbReference type="ARBA" id="ARBA00023140"/>
    </source>
</evidence>
<evidence type="ECO:0000256" key="5">
    <source>
        <dbReference type="ARBA" id="ARBA00022448"/>
    </source>
</evidence>
<evidence type="ECO:0000256" key="15">
    <source>
        <dbReference type="ARBA" id="ARBA00045862"/>
    </source>
</evidence>
<reference evidence="18" key="4">
    <citation type="submission" date="2025-09" db="UniProtKB">
        <authorList>
            <consortium name="Ensembl"/>
        </authorList>
    </citation>
    <scope>IDENTIFICATION</scope>
</reference>
<dbReference type="GeneTree" id="ENSGT00390000016209"/>
<evidence type="ECO:0000256" key="12">
    <source>
        <dbReference type="ARBA" id="ARBA00023136"/>
    </source>
</evidence>
<keyword evidence="11" id="KW-1133">Transmembrane helix</keyword>
<reference evidence="18" key="3">
    <citation type="submission" date="2025-08" db="UniProtKB">
        <authorList>
            <consortium name="Ensembl"/>
        </authorList>
    </citation>
    <scope>IDENTIFICATION</scope>
</reference>
<keyword evidence="7" id="KW-0479">Metal-binding</keyword>
<evidence type="ECO:0000256" key="4">
    <source>
        <dbReference type="ARBA" id="ARBA00018980"/>
    </source>
</evidence>
<dbReference type="Pfam" id="PF04757">
    <property type="entry name" value="Pex2_Pex12"/>
    <property type="match status" value="1"/>
</dbReference>
<evidence type="ECO:0000256" key="2">
    <source>
        <dbReference type="ARBA" id="ARBA00004906"/>
    </source>
</evidence>
<dbReference type="PANTHER" id="PTHR12888">
    <property type="entry name" value="PEROXISOME ASSEMBLY PROTEIN 12 PEROXIN-12"/>
    <property type="match status" value="1"/>
</dbReference>
<evidence type="ECO:0000256" key="7">
    <source>
        <dbReference type="ARBA" id="ARBA00022723"/>
    </source>
</evidence>
<dbReference type="GeneID" id="105011095"/>
<dbReference type="PIRSF" id="PIRSF038074">
    <property type="entry name" value="Peroxisome_assembly_p12"/>
    <property type="match status" value="1"/>
</dbReference>
<name>A0A3P8Y717_ESOLU</name>
<evidence type="ECO:0000259" key="17">
    <source>
        <dbReference type="Pfam" id="PF04757"/>
    </source>
</evidence>
<dbReference type="GO" id="GO:0016558">
    <property type="term" value="P:protein import into peroxisome matrix"/>
    <property type="evidence" value="ECO:0007669"/>
    <property type="project" value="UniProtKB-UniRule"/>
</dbReference>
<dbReference type="GO" id="GO:0006513">
    <property type="term" value="P:protein monoubiquitination"/>
    <property type="evidence" value="ECO:0007669"/>
    <property type="project" value="TreeGrafter"/>
</dbReference>
<dbReference type="InParanoid" id="A0A3P8Y717"/>
<comment type="function">
    <text evidence="15">Component of a retrotranslocation channel required for peroxisome organization by mediating export of the PEX5 receptor from peroxisomes to the cytosol, thereby promoting PEX5 recycling. The retrotranslocation channel is composed of PEX2, PEX10 and PEX12; each subunit contributing transmembrane segments that coassemble into an open channel that specifically allows the passage of PEX5 through the peroxisomal membrane. PEX12 also regulates PEX5 recycling by activating the E3 ubiquitin-protein ligase activity of PEX10. When PEX5 recycling is compromised, PEX12 stimulates PEX10-mediated polyubiquitination of PEX5, leading to its subsequent degradation.</text>
</comment>
<dbReference type="PANTHER" id="PTHR12888:SF0">
    <property type="entry name" value="PEROXISOME ASSEMBLY PROTEIN 12"/>
    <property type="match status" value="1"/>
</dbReference>
<gene>
    <name evidence="18" type="primary">PEX12</name>
</gene>
<evidence type="ECO:0000256" key="10">
    <source>
        <dbReference type="ARBA" id="ARBA00022927"/>
    </source>
</evidence>
<keyword evidence="13 16" id="KW-0576">Peroxisome</keyword>
<keyword evidence="8" id="KW-0863">Zinc-finger</keyword>
<feature type="domain" description="Pex N-terminal" evidence="17">
    <location>
        <begin position="27"/>
        <end position="267"/>
    </location>
</feature>
<accession>A0A3P8Y717</accession>
<dbReference type="FunFam" id="3.30.40.10:FF:000266">
    <property type="entry name" value="Peroxisome assembly protein 12"/>
    <property type="match status" value="1"/>
</dbReference>
<evidence type="ECO:0000256" key="6">
    <source>
        <dbReference type="ARBA" id="ARBA00022692"/>
    </source>
</evidence>
<evidence type="ECO:0000313" key="18">
    <source>
        <dbReference type="Ensembl" id="ENSELUP00000012472.2"/>
    </source>
</evidence>
<dbReference type="CTD" id="5193"/>
<dbReference type="GO" id="GO:1990429">
    <property type="term" value="C:peroxisomal importomer complex"/>
    <property type="evidence" value="ECO:0007669"/>
    <property type="project" value="TreeGrafter"/>
</dbReference>
<keyword evidence="6" id="KW-0812">Transmembrane</keyword>
<dbReference type="KEGG" id="els:105011095"/>
<dbReference type="GO" id="GO:0008270">
    <property type="term" value="F:zinc ion binding"/>
    <property type="evidence" value="ECO:0007669"/>
    <property type="project" value="UniProtKB-KW"/>
</dbReference>
<dbReference type="RefSeq" id="XP_010869193.1">
    <property type="nucleotide sequence ID" value="XM_010870891.3"/>
</dbReference>
<comment type="subcellular location">
    <subcellularLocation>
        <location evidence="1">Peroxisome membrane</location>
        <topology evidence="1">Multi-pass membrane protein</topology>
    </subcellularLocation>
</comment>
<organism evidence="18 19">
    <name type="scientific">Esox lucius</name>
    <name type="common">Northern pike</name>
    <dbReference type="NCBI Taxonomy" id="8010"/>
    <lineage>
        <taxon>Eukaryota</taxon>
        <taxon>Metazoa</taxon>
        <taxon>Chordata</taxon>
        <taxon>Craniata</taxon>
        <taxon>Vertebrata</taxon>
        <taxon>Euteleostomi</taxon>
        <taxon>Actinopterygii</taxon>
        <taxon>Neopterygii</taxon>
        <taxon>Teleostei</taxon>
        <taxon>Protacanthopterygii</taxon>
        <taxon>Esociformes</taxon>
        <taxon>Esocidae</taxon>
        <taxon>Esox</taxon>
    </lineage>
</organism>
<dbReference type="InterPro" id="IPR006845">
    <property type="entry name" value="Pex_N"/>
</dbReference>
<comment type="similarity">
    <text evidence="3 16">Belongs to the pex2/pex10/pex12 family.</text>
</comment>
<evidence type="ECO:0000256" key="16">
    <source>
        <dbReference type="PIRNR" id="PIRNR038074"/>
    </source>
</evidence>
<dbReference type="FunCoup" id="A0A3P8Y717">
    <property type="interactions" value="981"/>
</dbReference>
<dbReference type="Ensembl" id="ENSELUT00000020773.3">
    <property type="protein sequence ID" value="ENSELUP00000012472.2"/>
    <property type="gene ID" value="ENSELUG00000012691.3"/>
</dbReference>
<evidence type="ECO:0000256" key="14">
    <source>
        <dbReference type="ARBA" id="ARBA00029692"/>
    </source>
</evidence>
<dbReference type="CDD" id="cd16451">
    <property type="entry name" value="mRING_PEX12"/>
    <property type="match status" value="1"/>
</dbReference>